<keyword evidence="1" id="KW-1133">Transmembrane helix</keyword>
<dbReference type="AlphaFoldDB" id="A0A446CN62"/>
<keyword evidence="1" id="KW-0812">Transmembrane</keyword>
<proteinExistence type="predicted"/>
<evidence type="ECO:0000313" key="3">
    <source>
        <dbReference type="Proteomes" id="UP000289184"/>
    </source>
</evidence>
<dbReference type="EMBL" id="UFQB01000019">
    <property type="protein sequence ID" value="SSW69349.1"/>
    <property type="molecule type" value="Genomic_DNA"/>
</dbReference>
<gene>
    <name evidence="2" type="ORF">AGI3411_04155</name>
</gene>
<dbReference type="OrthoDB" id="8662550at2"/>
<dbReference type="Proteomes" id="UP000289184">
    <property type="component" value="Unassembled WGS sequence"/>
</dbReference>
<keyword evidence="3" id="KW-1185">Reference proteome</keyword>
<evidence type="ECO:0000256" key="1">
    <source>
        <dbReference type="SAM" id="Phobius"/>
    </source>
</evidence>
<evidence type="ECO:0000313" key="2">
    <source>
        <dbReference type="EMBL" id="SSW69349.1"/>
    </source>
</evidence>
<accession>A0A446CN62</accession>
<reference evidence="2 3" key="1">
    <citation type="submission" date="2018-07" db="EMBL/GenBank/DDBJ databases">
        <authorList>
            <person name="Peeters C."/>
        </authorList>
    </citation>
    <scope>NUCLEOTIDE SEQUENCE [LARGE SCALE GENOMIC DNA]</scope>
    <source>
        <strain evidence="2 3">LMG 3411</strain>
    </source>
</reference>
<sequence length="119" mass="13154">MANSPRTYFLNRLPSGELARILLGRERFFLENVGDMNGTLAAIEAHCREHGLTSRVCKQPYNPGLSGWDALLLIPAWTGLLAATALSLLGLRGPRADLVITQRSNSLLEIRYRPPIART</sequence>
<protein>
    <submittedName>
        <fullName evidence="2">Uncharacterized protein</fullName>
    </submittedName>
</protein>
<keyword evidence="1" id="KW-0472">Membrane</keyword>
<name>A0A446CN62_9BURK</name>
<feature type="transmembrane region" description="Helical" evidence="1">
    <location>
        <begin position="70"/>
        <end position="91"/>
    </location>
</feature>
<organism evidence="2 3">
    <name type="scientific">Achromobacter agilis</name>
    <dbReference type="NCBI Taxonomy" id="1353888"/>
    <lineage>
        <taxon>Bacteria</taxon>
        <taxon>Pseudomonadati</taxon>
        <taxon>Pseudomonadota</taxon>
        <taxon>Betaproteobacteria</taxon>
        <taxon>Burkholderiales</taxon>
        <taxon>Alcaligenaceae</taxon>
        <taxon>Achromobacter</taxon>
    </lineage>
</organism>
<dbReference type="RefSeq" id="WP_129529248.1">
    <property type="nucleotide sequence ID" value="NZ_UFQB01000019.1"/>
</dbReference>